<evidence type="ECO:0000313" key="3">
    <source>
        <dbReference type="EMBL" id="MBB5936160.1"/>
    </source>
</evidence>
<organism evidence="3 4">
    <name type="scientific">Streptomyces zagrosensis</name>
    <dbReference type="NCBI Taxonomy" id="1042984"/>
    <lineage>
        <taxon>Bacteria</taxon>
        <taxon>Bacillati</taxon>
        <taxon>Actinomycetota</taxon>
        <taxon>Actinomycetes</taxon>
        <taxon>Kitasatosporales</taxon>
        <taxon>Streptomycetaceae</taxon>
        <taxon>Streptomyces</taxon>
    </lineage>
</organism>
<feature type="transmembrane region" description="Helical" evidence="1">
    <location>
        <begin position="12"/>
        <end position="33"/>
    </location>
</feature>
<dbReference type="Proteomes" id="UP000588098">
    <property type="component" value="Unassembled WGS sequence"/>
</dbReference>
<keyword evidence="4" id="KW-1185">Reference proteome</keyword>
<dbReference type="Pfam" id="PF13906">
    <property type="entry name" value="AA_permease_C"/>
    <property type="match status" value="1"/>
</dbReference>
<protein>
    <recommendedName>
        <fullName evidence="2">Cationic amino acid transporter C-terminal domain-containing protein</fullName>
    </recommendedName>
</protein>
<keyword evidence="1" id="KW-1133">Transmembrane helix</keyword>
<dbReference type="RefSeq" id="WP_184572788.1">
    <property type="nucleotide sequence ID" value="NZ_JACHJL010000007.1"/>
</dbReference>
<sequence>MRTTRPTLPRTFRTSLVPWIPAVEVFFAVWLISKLNPVTWIRFAFRMGLGLLFYARFGYHNTQENRPPPKKE</sequence>
<dbReference type="EMBL" id="JACHJL010000007">
    <property type="protein sequence ID" value="MBB5936160.1"/>
    <property type="molecule type" value="Genomic_DNA"/>
</dbReference>
<dbReference type="AlphaFoldDB" id="A0A7W9Q9L7"/>
<keyword evidence="1" id="KW-0472">Membrane</keyword>
<reference evidence="3 4" key="1">
    <citation type="submission" date="2020-08" db="EMBL/GenBank/DDBJ databases">
        <title>Genomic Encyclopedia of Type Strains, Phase III (KMG-III): the genomes of soil and plant-associated and newly described type strains.</title>
        <authorList>
            <person name="Whitman W."/>
        </authorList>
    </citation>
    <scope>NUCLEOTIDE SEQUENCE [LARGE SCALE GENOMIC DNA]</scope>
    <source>
        <strain evidence="3 4">CECT 8305</strain>
    </source>
</reference>
<evidence type="ECO:0000313" key="4">
    <source>
        <dbReference type="Proteomes" id="UP000588098"/>
    </source>
</evidence>
<evidence type="ECO:0000259" key="2">
    <source>
        <dbReference type="Pfam" id="PF13906"/>
    </source>
</evidence>
<feature type="transmembrane region" description="Helical" evidence="1">
    <location>
        <begin position="39"/>
        <end position="57"/>
    </location>
</feature>
<keyword evidence="1" id="KW-0812">Transmembrane</keyword>
<evidence type="ECO:0000256" key="1">
    <source>
        <dbReference type="SAM" id="Phobius"/>
    </source>
</evidence>
<dbReference type="InterPro" id="IPR029485">
    <property type="entry name" value="CAT_C"/>
</dbReference>
<proteinExistence type="predicted"/>
<feature type="domain" description="Cationic amino acid transporter C-terminal" evidence="2">
    <location>
        <begin position="12"/>
        <end position="61"/>
    </location>
</feature>
<comment type="caution">
    <text evidence="3">The sequence shown here is derived from an EMBL/GenBank/DDBJ whole genome shotgun (WGS) entry which is preliminary data.</text>
</comment>
<accession>A0A7W9Q9L7</accession>
<name>A0A7W9Q9L7_9ACTN</name>
<gene>
    <name evidence="3" type="ORF">FHS42_003235</name>
</gene>